<evidence type="ECO:0000313" key="4">
    <source>
        <dbReference type="Proteomes" id="UP001500909"/>
    </source>
</evidence>
<name>A0ABN0ZR23_9ACTN</name>
<dbReference type="SUPFAM" id="SSF51905">
    <property type="entry name" value="FAD/NAD(P)-binding domain"/>
    <property type="match status" value="1"/>
</dbReference>
<feature type="compositionally biased region" description="Low complexity" evidence="1">
    <location>
        <begin position="1"/>
        <end position="10"/>
    </location>
</feature>
<proteinExistence type="predicted"/>
<dbReference type="EMBL" id="BAAABY010000014">
    <property type="protein sequence ID" value="GAA0456007.1"/>
    <property type="molecule type" value="Genomic_DNA"/>
</dbReference>
<organism evidence="3 4">
    <name type="scientific">Streptomyces olivaceiscleroticus</name>
    <dbReference type="NCBI Taxonomy" id="68245"/>
    <lineage>
        <taxon>Bacteria</taxon>
        <taxon>Bacillati</taxon>
        <taxon>Actinomycetota</taxon>
        <taxon>Actinomycetes</taxon>
        <taxon>Kitasatosporales</taxon>
        <taxon>Streptomycetaceae</taxon>
        <taxon>Streptomyces</taxon>
    </lineage>
</organism>
<feature type="region of interest" description="Disordered" evidence="1">
    <location>
        <begin position="1"/>
        <end position="24"/>
    </location>
</feature>
<reference evidence="3 4" key="1">
    <citation type="journal article" date="2019" name="Int. J. Syst. Evol. Microbiol.">
        <title>The Global Catalogue of Microorganisms (GCM) 10K type strain sequencing project: providing services to taxonomists for standard genome sequencing and annotation.</title>
        <authorList>
            <consortium name="The Broad Institute Genomics Platform"/>
            <consortium name="The Broad Institute Genome Sequencing Center for Infectious Disease"/>
            <person name="Wu L."/>
            <person name="Ma J."/>
        </authorList>
    </citation>
    <scope>NUCLEOTIDE SEQUENCE [LARGE SCALE GENOMIC DNA]</scope>
    <source>
        <strain evidence="3 4">JCM 4805</strain>
    </source>
</reference>
<comment type="caution">
    <text evidence="3">The sequence shown here is derived from an EMBL/GenBank/DDBJ whole genome shotgun (WGS) entry which is preliminary data.</text>
</comment>
<dbReference type="Gene3D" id="3.90.660.20">
    <property type="entry name" value="Protoporphyrinogen oxidase, mitochondrial, domain 2"/>
    <property type="match status" value="1"/>
</dbReference>
<feature type="region of interest" description="Disordered" evidence="1">
    <location>
        <begin position="202"/>
        <end position="254"/>
    </location>
</feature>
<dbReference type="InterPro" id="IPR036188">
    <property type="entry name" value="FAD/NAD-bd_sf"/>
</dbReference>
<dbReference type="Pfam" id="PF01593">
    <property type="entry name" value="Amino_oxidase"/>
    <property type="match status" value="1"/>
</dbReference>
<feature type="compositionally biased region" description="Pro residues" evidence="1">
    <location>
        <begin position="11"/>
        <end position="21"/>
    </location>
</feature>
<dbReference type="Proteomes" id="UP001500909">
    <property type="component" value="Unassembled WGS sequence"/>
</dbReference>
<feature type="compositionally biased region" description="Low complexity" evidence="1">
    <location>
        <begin position="202"/>
        <end position="247"/>
    </location>
</feature>
<dbReference type="InterPro" id="IPR002937">
    <property type="entry name" value="Amino_oxidase"/>
</dbReference>
<feature type="domain" description="Amine oxidase" evidence="2">
    <location>
        <begin position="245"/>
        <end position="513"/>
    </location>
</feature>
<dbReference type="PANTHER" id="PTHR42841">
    <property type="entry name" value="AMINE OXIDASE"/>
    <property type="match status" value="1"/>
</dbReference>
<evidence type="ECO:0000313" key="3">
    <source>
        <dbReference type="EMBL" id="GAA0456007.1"/>
    </source>
</evidence>
<protein>
    <submittedName>
        <fullName evidence="3">NAD(P)/FAD-dependent oxidoreductase</fullName>
    </submittedName>
</protein>
<dbReference type="Gene3D" id="3.50.50.60">
    <property type="entry name" value="FAD/NAD(P)-binding domain"/>
    <property type="match status" value="2"/>
</dbReference>
<sequence length="533" mass="55102">MPRTPASRNPSPQPAPQPTDPPDTVDVVIIGAGVAGLAAAHHLTRAGATVAVLEAADRVGGRATTEELDGYRLDHGSQLLVTSYPELSSTPALNDLALRPFAPGICLHNGRRVQRIGAIRSTRVALATARALARASARPVPRSGVRIPSLPGPRLPSHGEPQGPYPRLPSLATSRLPALGPLGPIRSLGTLGQLGPLGTARLPSLGAPRLPGLGLGSPRLPSLGSSRHQTLRTAPSAQRASRSAATPGRDQPVQDVLSPRAAALRPLLTALLGDPTLQGSSFGAALTLHAFATGRLCLPAGGAASVPELLAASLPPGTVRTSVRAVSVSTTLVTTSDHRQLRCRAALVATGARDAAELLPGLRVPDFHPVTMLHHSADHTLSYPQAQDATLFLPTDGPVAYSYVASAVDPSRTPPGRSLITTAVLGSAATLPAGALDKTVRPQLERLYGTATDGWRLLAAHHDPYAVPAMPAPHDPLRPVRVLAGLYVCGDHRDTGTVQGALRSGRRAARALLGDFGMTMAEDDSAADLFDAA</sequence>
<keyword evidence="4" id="KW-1185">Reference proteome</keyword>
<gene>
    <name evidence="3" type="ORF">GCM10010361_20050</name>
</gene>
<dbReference type="PRINTS" id="PR00419">
    <property type="entry name" value="ADXRDTASE"/>
</dbReference>
<accession>A0ABN0ZR23</accession>
<evidence type="ECO:0000259" key="2">
    <source>
        <dbReference type="Pfam" id="PF01593"/>
    </source>
</evidence>
<dbReference type="Pfam" id="PF13450">
    <property type="entry name" value="NAD_binding_8"/>
    <property type="match status" value="1"/>
</dbReference>
<evidence type="ECO:0000256" key="1">
    <source>
        <dbReference type="SAM" id="MobiDB-lite"/>
    </source>
</evidence>
<feature type="region of interest" description="Disordered" evidence="1">
    <location>
        <begin position="140"/>
        <end position="172"/>
    </location>
</feature>